<dbReference type="PANTHER" id="PTHR30266:SF2">
    <property type="entry name" value="LARGE-CONDUCTANCE MECHANOSENSITIVE CHANNEL"/>
    <property type="match status" value="1"/>
</dbReference>
<dbReference type="AlphaFoldDB" id="A0A517NZN0"/>
<evidence type="ECO:0000256" key="9">
    <source>
        <dbReference type="ARBA" id="ARBA00023303"/>
    </source>
</evidence>
<accession>A0A517NZN0</accession>
<keyword evidence="5 10" id="KW-0812">Transmembrane</keyword>
<evidence type="ECO:0000256" key="8">
    <source>
        <dbReference type="ARBA" id="ARBA00023136"/>
    </source>
</evidence>
<dbReference type="EMBL" id="CP036526">
    <property type="protein sequence ID" value="QDT12573.1"/>
    <property type="molecule type" value="Genomic_DNA"/>
</dbReference>
<dbReference type="InterPro" id="IPR019823">
    <property type="entry name" value="Mechanosensitive_channel_CS"/>
</dbReference>
<evidence type="ECO:0000313" key="12">
    <source>
        <dbReference type="Proteomes" id="UP000319817"/>
    </source>
</evidence>
<dbReference type="PANTHER" id="PTHR30266">
    <property type="entry name" value="MECHANOSENSITIVE CHANNEL MSCL"/>
    <property type="match status" value="1"/>
</dbReference>
<dbReference type="NCBIfam" id="TIGR00220">
    <property type="entry name" value="mscL"/>
    <property type="match status" value="1"/>
</dbReference>
<dbReference type="GO" id="GO:0005886">
    <property type="term" value="C:plasma membrane"/>
    <property type="evidence" value="ECO:0007669"/>
    <property type="project" value="UniProtKB-SubCell"/>
</dbReference>
<gene>
    <name evidence="11" type="primary">mscL_2</name>
    <name evidence="10" type="synonym">mscL</name>
    <name evidence="11" type="ORF">K239x_45830</name>
</gene>
<dbReference type="GO" id="GO:0008381">
    <property type="term" value="F:mechanosensitive monoatomic ion channel activity"/>
    <property type="evidence" value="ECO:0007669"/>
    <property type="project" value="UniProtKB-UniRule"/>
</dbReference>
<comment type="subcellular location">
    <subcellularLocation>
        <location evidence="1 10">Cell membrane</location>
        <topology evidence="1 10">Multi-pass membrane protein</topology>
    </subcellularLocation>
</comment>
<evidence type="ECO:0000256" key="2">
    <source>
        <dbReference type="ARBA" id="ARBA00007254"/>
    </source>
</evidence>
<comment type="function">
    <text evidence="10">Channel that opens in response to stretch forces in the membrane lipid bilayer. May participate in the regulation of osmotic pressure changes within the cell.</text>
</comment>
<comment type="subunit">
    <text evidence="10">Homopentamer.</text>
</comment>
<reference evidence="11 12" key="1">
    <citation type="submission" date="2019-02" db="EMBL/GenBank/DDBJ databases">
        <title>Deep-cultivation of Planctomycetes and their phenomic and genomic characterization uncovers novel biology.</title>
        <authorList>
            <person name="Wiegand S."/>
            <person name="Jogler M."/>
            <person name="Boedeker C."/>
            <person name="Pinto D."/>
            <person name="Vollmers J."/>
            <person name="Rivas-Marin E."/>
            <person name="Kohn T."/>
            <person name="Peeters S.H."/>
            <person name="Heuer A."/>
            <person name="Rast P."/>
            <person name="Oberbeckmann S."/>
            <person name="Bunk B."/>
            <person name="Jeske O."/>
            <person name="Meyerdierks A."/>
            <person name="Storesund J.E."/>
            <person name="Kallscheuer N."/>
            <person name="Luecker S."/>
            <person name="Lage O.M."/>
            <person name="Pohl T."/>
            <person name="Merkel B.J."/>
            <person name="Hornburger P."/>
            <person name="Mueller R.-W."/>
            <person name="Bruemmer F."/>
            <person name="Labrenz M."/>
            <person name="Spormann A.M."/>
            <person name="Op den Camp H."/>
            <person name="Overmann J."/>
            <person name="Amann R."/>
            <person name="Jetten M.S.M."/>
            <person name="Mascher T."/>
            <person name="Medema M.H."/>
            <person name="Devos D.P."/>
            <person name="Kaster A.-K."/>
            <person name="Ovreas L."/>
            <person name="Rohde M."/>
            <person name="Galperin M.Y."/>
            <person name="Jogler C."/>
        </authorList>
    </citation>
    <scope>NUCLEOTIDE SEQUENCE [LARGE SCALE GENOMIC DNA]</scope>
    <source>
        <strain evidence="11 12">K23_9</strain>
    </source>
</reference>
<dbReference type="Proteomes" id="UP000319817">
    <property type="component" value="Chromosome"/>
</dbReference>
<dbReference type="RefSeq" id="WP_419189255.1">
    <property type="nucleotide sequence ID" value="NZ_CP036526.1"/>
</dbReference>
<dbReference type="PRINTS" id="PR01264">
    <property type="entry name" value="MECHCHANNEL"/>
</dbReference>
<feature type="transmembrane region" description="Helical" evidence="10">
    <location>
        <begin position="78"/>
        <end position="96"/>
    </location>
</feature>
<name>A0A517NZN0_9BACT</name>
<evidence type="ECO:0000256" key="1">
    <source>
        <dbReference type="ARBA" id="ARBA00004651"/>
    </source>
</evidence>
<keyword evidence="4 10" id="KW-1003">Cell membrane</keyword>
<evidence type="ECO:0000256" key="3">
    <source>
        <dbReference type="ARBA" id="ARBA00022448"/>
    </source>
</evidence>
<dbReference type="InterPro" id="IPR037673">
    <property type="entry name" value="MSC/AndL"/>
</dbReference>
<dbReference type="Gene3D" id="1.10.1200.120">
    <property type="entry name" value="Large-conductance mechanosensitive channel, MscL, domain 1"/>
    <property type="match status" value="1"/>
</dbReference>
<organism evidence="11 12">
    <name type="scientific">Stieleria marina</name>
    <dbReference type="NCBI Taxonomy" id="1930275"/>
    <lineage>
        <taxon>Bacteria</taxon>
        <taxon>Pseudomonadati</taxon>
        <taxon>Planctomycetota</taxon>
        <taxon>Planctomycetia</taxon>
        <taxon>Pirellulales</taxon>
        <taxon>Pirellulaceae</taxon>
        <taxon>Stieleria</taxon>
    </lineage>
</organism>
<keyword evidence="8 10" id="KW-0472">Membrane</keyword>
<evidence type="ECO:0000256" key="7">
    <source>
        <dbReference type="ARBA" id="ARBA00023065"/>
    </source>
</evidence>
<comment type="similarity">
    <text evidence="2 10">Belongs to the MscL family.</text>
</comment>
<dbReference type="InterPro" id="IPR001185">
    <property type="entry name" value="MS_channel"/>
</dbReference>
<keyword evidence="12" id="KW-1185">Reference proteome</keyword>
<dbReference type="SUPFAM" id="SSF81330">
    <property type="entry name" value="Gated mechanosensitive channel"/>
    <property type="match status" value="1"/>
</dbReference>
<dbReference type="InterPro" id="IPR036019">
    <property type="entry name" value="MscL_channel"/>
</dbReference>
<protein>
    <recommendedName>
        <fullName evidence="10">Large-conductance mechanosensitive channel</fullName>
    </recommendedName>
</protein>
<keyword evidence="7 10" id="KW-0406">Ion transport</keyword>
<evidence type="ECO:0000256" key="4">
    <source>
        <dbReference type="ARBA" id="ARBA00022475"/>
    </source>
</evidence>
<evidence type="ECO:0000256" key="5">
    <source>
        <dbReference type="ARBA" id="ARBA00022692"/>
    </source>
</evidence>
<dbReference type="PROSITE" id="PS01327">
    <property type="entry name" value="MSCL"/>
    <property type="match status" value="1"/>
</dbReference>
<proteinExistence type="inferred from homology"/>
<evidence type="ECO:0000313" key="11">
    <source>
        <dbReference type="EMBL" id="QDT12573.1"/>
    </source>
</evidence>
<sequence>MGMIKEFKEFALKGNMIDMAVGIMLGAALGATVKSLVDNVMMPPIGYVMGKVDFSKMVAELPVEGADAEPVLIKYGEFINSVISLLIVAAVLFMLIKMMNKMRPKADEAPTTKACNECKMDIPIAATRCGHCTSQVAA</sequence>
<comment type="caution">
    <text evidence="10">Lacks conserved residue(s) required for the propagation of feature annotation.</text>
</comment>
<dbReference type="Pfam" id="PF01741">
    <property type="entry name" value="MscL"/>
    <property type="match status" value="1"/>
</dbReference>
<evidence type="ECO:0000256" key="6">
    <source>
        <dbReference type="ARBA" id="ARBA00022989"/>
    </source>
</evidence>
<dbReference type="HAMAP" id="MF_00115">
    <property type="entry name" value="MscL"/>
    <property type="match status" value="1"/>
</dbReference>
<keyword evidence="6 10" id="KW-1133">Transmembrane helix</keyword>
<keyword evidence="3 10" id="KW-0813">Transport</keyword>
<keyword evidence="9 10" id="KW-0407">Ion channel</keyword>
<evidence type="ECO:0000256" key="10">
    <source>
        <dbReference type="HAMAP-Rule" id="MF_00115"/>
    </source>
</evidence>